<dbReference type="PROSITE" id="PS50883">
    <property type="entry name" value="EAL"/>
    <property type="match status" value="1"/>
</dbReference>
<protein>
    <submittedName>
        <fullName evidence="3">EAL domain-containing protein (Putative c-di-GMP-specific phosphodiesterase class I)</fullName>
    </submittedName>
</protein>
<feature type="region of interest" description="Disordered" evidence="1">
    <location>
        <begin position="38"/>
        <end position="66"/>
    </location>
</feature>
<dbReference type="Gene3D" id="3.20.20.450">
    <property type="entry name" value="EAL domain"/>
    <property type="match status" value="1"/>
</dbReference>
<gene>
    <name evidence="3" type="ORF">DFR24_4496</name>
</gene>
<accession>A0A4R7NUA3</accession>
<evidence type="ECO:0000256" key="1">
    <source>
        <dbReference type="SAM" id="MobiDB-lite"/>
    </source>
</evidence>
<feature type="domain" description="EAL" evidence="2">
    <location>
        <begin position="70"/>
        <end position="322"/>
    </location>
</feature>
<name>A0A4R7NUA3_9GAMM</name>
<evidence type="ECO:0000313" key="4">
    <source>
        <dbReference type="Proteomes" id="UP000295341"/>
    </source>
</evidence>
<dbReference type="CDD" id="cd01948">
    <property type="entry name" value="EAL"/>
    <property type="match status" value="1"/>
</dbReference>
<feature type="region of interest" description="Disordered" evidence="1">
    <location>
        <begin position="1"/>
        <end position="23"/>
    </location>
</feature>
<dbReference type="EMBL" id="SOBT01000012">
    <property type="protein sequence ID" value="TDU24231.1"/>
    <property type="molecule type" value="Genomic_DNA"/>
</dbReference>
<evidence type="ECO:0000259" key="2">
    <source>
        <dbReference type="PROSITE" id="PS50883"/>
    </source>
</evidence>
<feature type="region of interest" description="Disordered" evidence="1">
    <location>
        <begin position="329"/>
        <end position="349"/>
    </location>
</feature>
<dbReference type="Proteomes" id="UP000295341">
    <property type="component" value="Unassembled WGS sequence"/>
</dbReference>
<dbReference type="GO" id="GO:0071111">
    <property type="term" value="F:cyclic-guanylate-specific phosphodiesterase activity"/>
    <property type="evidence" value="ECO:0007669"/>
    <property type="project" value="InterPro"/>
</dbReference>
<dbReference type="SMART" id="SM00052">
    <property type="entry name" value="EAL"/>
    <property type="match status" value="1"/>
</dbReference>
<sequence>MGYSSISNRDSSKPRTLKSTSASGSILSDILGTPTAWLQVDDCPERPSRRRHRATTRSSAGADAEEPAEADDLLACLREAVVLNAFSVVFQPILDAKSRDIIGAEALLRWTSTTHKANRPADFVPVLEASGLIKRVGAQVLEEACRAMRDLLSRDGPVRLSVNISPKQFIDPGLADLVESILCDNAFAPDRLEIEITENAIEDFTQARATILALKALGVRVVIDDFGVGYSSLGHLKKLPVSGLKLDRSFVVGALKNRHDRLITESIIRLAHDLKLEIVAEGIEDIAHERWLCARGVDRLQGFLYSEGVSASAFAEMLSVQPFARNVARRQKSAAPRRPKRPKRLSAGD</sequence>
<dbReference type="InterPro" id="IPR001633">
    <property type="entry name" value="EAL_dom"/>
</dbReference>
<dbReference type="InterPro" id="IPR050706">
    <property type="entry name" value="Cyclic-di-GMP_PDE-like"/>
</dbReference>
<dbReference type="AlphaFoldDB" id="A0A4R7NUA3"/>
<dbReference type="Pfam" id="PF00563">
    <property type="entry name" value="EAL"/>
    <property type="match status" value="1"/>
</dbReference>
<reference evidence="3 4" key="1">
    <citation type="submission" date="2019-03" db="EMBL/GenBank/DDBJ databases">
        <title>Genomic Encyclopedia of Type Strains, Phase IV (KMG-IV): sequencing the most valuable type-strain genomes for metagenomic binning, comparative biology and taxonomic classification.</title>
        <authorList>
            <person name="Goeker M."/>
        </authorList>
    </citation>
    <scope>NUCLEOTIDE SEQUENCE [LARGE SCALE GENOMIC DNA]</scope>
    <source>
        <strain evidence="3 4">DSM 26377</strain>
    </source>
</reference>
<dbReference type="InterPro" id="IPR035919">
    <property type="entry name" value="EAL_sf"/>
</dbReference>
<comment type="caution">
    <text evidence="3">The sequence shown here is derived from an EMBL/GenBank/DDBJ whole genome shotgun (WGS) entry which is preliminary data.</text>
</comment>
<proteinExistence type="predicted"/>
<dbReference type="PANTHER" id="PTHR33121">
    <property type="entry name" value="CYCLIC DI-GMP PHOSPHODIESTERASE PDEF"/>
    <property type="match status" value="1"/>
</dbReference>
<evidence type="ECO:0000313" key="3">
    <source>
        <dbReference type="EMBL" id="TDU24231.1"/>
    </source>
</evidence>
<organism evidence="3 4">
    <name type="scientific">Panacagrimonas perspica</name>
    <dbReference type="NCBI Taxonomy" id="381431"/>
    <lineage>
        <taxon>Bacteria</taxon>
        <taxon>Pseudomonadati</taxon>
        <taxon>Pseudomonadota</taxon>
        <taxon>Gammaproteobacteria</taxon>
        <taxon>Nevskiales</taxon>
        <taxon>Nevskiaceae</taxon>
        <taxon>Panacagrimonas</taxon>
    </lineage>
</organism>
<keyword evidence="4" id="KW-1185">Reference proteome</keyword>
<dbReference type="PANTHER" id="PTHR33121:SF70">
    <property type="entry name" value="SIGNALING PROTEIN YKOW"/>
    <property type="match status" value="1"/>
</dbReference>
<dbReference type="SUPFAM" id="SSF141868">
    <property type="entry name" value="EAL domain-like"/>
    <property type="match status" value="1"/>
</dbReference>